<dbReference type="PANTHER" id="PTHR31669:SF299">
    <property type="entry name" value="PROTEIN FAR1-RELATED SEQUENCE"/>
    <property type="match status" value="1"/>
</dbReference>
<feature type="compositionally biased region" description="Polar residues" evidence="7">
    <location>
        <begin position="179"/>
        <end position="189"/>
    </location>
</feature>
<evidence type="ECO:0000313" key="9">
    <source>
        <dbReference type="EnsemblPlants" id="TuG1812G0500000560.01.T01"/>
    </source>
</evidence>
<dbReference type="EnsemblPlants" id="TuG1812G0500000560.01.T01">
    <property type="protein sequence ID" value="TuG1812G0500000560.01.T01"/>
    <property type="gene ID" value="TuG1812G0500000560.01"/>
</dbReference>
<evidence type="ECO:0000256" key="4">
    <source>
        <dbReference type="ARBA" id="ARBA00022833"/>
    </source>
</evidence>
<keyword evidence="10" id="KW-1185">Reference proteome</keyword>
<keyword evidence="6" id="KW-0539">Nucleus</keyword>
<reference evidence="9" key="2">
    <citation type="submission" date="2018-03" db="EMBL/GenBank/DDBJ databases">
        <title>The Triticum urartu genome reveals the dynamic nature of wheat genome evolution.</title>
        <authorList>
            <person name="Ling H."/>
            <person name="Ma B."/>
            <person name="Shi X."/>
            <person name="Liu H."/>
            <person name="Dong L."/>
            <person name="Sun H."/>
            <person name="Cao Y."/>
            <person name="Gao Q."/>
            <person name="Zheng S."/>
            <person name="Li Y."/>
            <person name="Yu Y."/>
            <person name="Du H."/>
            <person name="Qi M."/>
            <person name="Li Y."/>
            <person name="Yu H."/>
            <person name="Cui Y."/>
            <person name="Wang N."/>
            <person name="Chen C."/>
            <person name="Wu H."/>
            <person name="Zhao Y."/>
            <person name="Zhang J."/>
            <person name="Li Y."/>
            <person name="Zhou W."/>
            <person name="Zhang B."/>
            <person name="Hu W."/>
            <person name="Eijk M."/>
            <person name="Tang J."/>
            <person name="Witsenboer H."/>
            <person name="Zhao S."/>
            <person name="Li Z."/>
            <person name="Zhang A."/>
            <person name="Wang D."/>
            <person name="Liang C."/>
        </authorList>
    </citation>
    <scope>NUCLEOTIDE SEQUENCE [LARGE SCALE GENOMIC DNA]</scope>
    <source>
        <strain evidence="9">cv. G1812</strain>
    </source>
</reference>
<comment type="function">
    <text evidence="6">Putative transcription activator involved in regulating light control of development.</text>
</comment>
<dbReference type="Gramene" id="TuG1812G0500000560.01.T01">
    <property type="protein sequence ID" value="TuG1812G0500000560.01.T01"/>
    <property type="gene ID" value="TuG1812G0500000560.01"/>
</dbReference>
<feature type="domain" description="SWIM-type" evidence="8">
    <location>
        <begin position="42"/>
        <end position="89"/>
    </location>
</feature>
<evidence type="ECO:0000256" key="2">
    <source>
        <dbReference type="ARBA" id="ARBA00022723"/>
    </source>
</evidence>
<dbReference type="AlphaFoldDB" id="A0A8R7UEB6"/>
<protein>
    <recommendedName>
        <fullName evidence="6">Protein FAR1-RELATED SEQUENCE</fullName>
    </recommendedName>
</protein>
<dbReference type="PROSITE" id="PS50966">
    <property type="entry name" value="ZF_SWIM"/>
    <property type="match status" value="1"/>
</dbReference>
<evidence type="ECO:0000256" key="7">
    <source>
        <dbReference type="SAM" id="MobiDB-lite"/>
    </source>
</evidence>
<evidence type="ECO:0000259" key="8">
    <source>
        <dbReference type="PROSITE" id="PS50966"/>
    </source>
</evidence>
<comment type="similarity">
    <text evidence="1 6">Belongs to the FHY3/FAR1 family.</text>
</comment>
<dbReference type="SMART" id="SM00575">
    <property type="entry name" value="ZnF_PMZ"/>
    <property type="match status" value="1"/>
</dbReference>
<keyword evidence="4 6" id="KW-0862">Zinc</keyword>
<sequence length="490" mass="55111">MLRQASTTYTPPIFKMFQEQVLRTLNYDTFLCDDSDTEEKVYKVKFHGTERDHVVKFFPKEEKVNCSCKKFEFAGILCSHSLKVLDINNIKHIPQQYILKRWTIDAKVLDITSNCNLHEDRKTILTKRYKELCRMFIQIAARAAESEESYLMAANYAEKLAEEVEKCLKHRSDPDIVADSNNITTTSSEQNERPTKPKGMKVKEKTARGSNRHPDIFTDPNINSSTSSEQNEGFANPTERNINSCTSSKQNKGLAKPKGIKLKEKTIQGASRPIGGLEKAKSKRTRKVDNPVALQPHGSSMGHSEVFTNQMPAYLPQYNPILNPMTMYGQDQRLPAELQHYNSLMGNLGVPTNHVYTYSEQCNSALDASLLPSLVTMRGHPAPNVSLQPTVGTMRGHPTLNASLQSSIGTMNQAPNASLQPSVGMMTGHPTPNASLQHPIRYDDKTPSIKCPTAAIRWYNDRSKSSLLPTTEANLICHRYQRLMFFSTLL</sequence>
<accession>A0A8R7UEB6</accession>
<dbReference type="GO" id="GO:0008270">
    <property type="term" value="F:zinc ion binding"/>
    <property type="evidence" value="ECO:0007669"/>
    <property type="project" value="UniProtKB-UniRule"/>
</dbReference>
<dbReference type="Pfam" id="PF04434">
    <property type="entry name" value="SWIM"/>
    <property type="match status" value="1"/>
</dbReference>
<name>A0A8R7UEB6_TRIUA</name>
<comment type="subcellular location">
    <subcellularLocation>
        <location evidence="6">Nucleus</location>
    </subcellularLocation>
</comment>
<dbReference type="Proteomes" id="UP000015106">
    <property type="component" value="Chromosome 5"/>
</dbReference>
<reference evidence="10" key="1">
    <citation type="journal article" date="2013" name="Nature">
        <title>Draft genome of the wheat A-genome progenitor Triticum urartu.</title>
        <authorList>
            <person name="Ling H.Q."/>
            <person name="Zhao S."/>
            <person name="Liu D."/>
            <person name="Wang J."/>
            <person name="Sun H."/>
            <person name="Zhang C."/>
            <person name="Fan H."/>
            <person name="Li D."/>
            <person name="Dong L."/>
            <person name="Tao Y."/>
            <person name="Gao C."/>
            <person name="Wu H."/>
            <person name="Li Y."/>
            <person name="Cui Y."/>
            <person name="Guo X."/>
            <person name="Zheng S."/>
            <person name="Wang B."/>
            <person name="Yu K."/>
            <person name="Liang Q."/>
            <person name="Yang W."/>
            <person name="Lou X."/>
            <person name="Chen J."/>
            <person name="Feng M."/>
            <person name="Jian J."/>
            <person name="Zhang X."/>
            <person name="Luo G."/>
            <person name="Jiang Y."/>
            <person name="Liu J."/>
            <person name="Wang Z."/>
            <person name="Sha Y."/>
            <person name="Zhang B."/>
            <person name="Wu H."/>
            <person name="Tang D."/>
            <person name="Shen Q."/>
            <person name="Xue P."/>
            <person name="Zou S."/>
            <person name="Wang X."/>
            <person name="Liu X."/>
            <person name="Wang F."/>
            <person name="Yang Y."/>
            <person name="An X."/>
            <person name="Dong Z."/>
            <person name="Zhang K."/>
            <person name="Zhang X."/>
            <person name="Luo M.C."/>
            <person name="Dvorak J."/>
            <person name="Tong Y."/>
            <person name="Wang J."/>
            <person name="Yang H."/>
            <person name="Li Z."/>
            <person name="Wang D."/>
            <person name="Zhang A."/>
            <person name="Wang J."/>
        </authorList>
    </citation>
    <scope>NUCLEOTIDE SEQUENCE</scope>
    <source>
        <strain evidence="10">cv. G1812</strain>
    </source>
</reference>
<dbReference type="PANTHER" id="PTHR31669">
    <property type="entry name" value="PROTEIN FAR1-RELATED SEQUENCE 10-RELATED"/>
    <property type="match status" value="1"/>
</dbReference>
<feature type="compositionally biased region" description="Basic and acidic residues" evidence="7">
    <location>
        <begin position="190"/>
        <end position="216"/>
    </location>
</feature>
<keyword evidence="2 6" id="KW-0479">Metal-binding</keyword>
<dbReference type="InterPro" id="IPR006564">
    <property type="entry name" value="Znf_PMZ"/>
</dbReference>
<dbReference type="InterPro" id="IPR031052">
    <property type="entry name" value="FHY3/FAR1"/>
</dbReference>
<dbReference type="InterPro" id="IPR007527">
    <property type="entry name" value="Znf_SWIM"/>
</dbReference>
<feature type="region of interest" description="Disordered" evidence="7">
    <location>
        <begin position="175"/>
        <end position="257"/>
    </location>
</feature>
<keyword evidence="3 5" id="KW-0863">Zinc-finger</keyword>
<evidence type="ECO:0000256" key="5">
    <source>
        <dbReference type="PROSITE-ProRule" id="PRU00325"/>
    </source>
</evidence>
<dbReference type="GO" id="GO:0006355">
    <property type="term" value="P:regulation of DNA-templated transcription"/>
    <property type="evidence" value="ECO:0007669"/>
    <property type="project" value="UniProtKB-UniRule"/>
</dbReference>
<evidence type="ECO:0000256" key="6">
    <source>
        <dbReference type="RuleBase" id="RU367018"/>
    </source>
</evidence>
<feature type="compositionally biased region" description="Polar residues" evidence="7">
    <location>
        <begin position="220"/>
        <end position="251"/>
    </location>
</feature>
<evidence type="ECO:0000256" key="1">
    <source>
        <dbReference type="ARBA" id="ARBA00005889"/>
    </source>
</evidence>
<organism evidence="9 10">
    <name type="scientific">Triticum urartu</name>
    <name type="common">Red wild einkorn</name>
    <name type="synonym">Crithodium urartu</name>
    <dbReference type="NCBI Taxonomy" id="4572"/>
    <lineage>
        <taxon>Eukaryota</taxon>
        <taxon>Viridiplantae</taxon>
        <taxon>Streptophyta</taxon>
        <taxon>Embryophyta</taxon>
        <taxon>Tracheophyta</taxon>
        <taxon>Spermatophyta</taxon>
        <taxon>Magnoliopsida</taxon>
        <taxon>Liliopsida</taxon>
        <taxon>Poales</taxon>
        <taxon>Poaceae</taxon>
        <taxon>BOP clade</taxon>
        <taxon>Pooideae</taxon>
        <taxon>Triticodae</taxon>
        <taxon>Triticeae</taxon>
        <taxon>Triticinae</taxon>
        <taxon>Triticum</taxon>
    </lineage>
</organism>
<dbReference type="GO" id="GO:0005634">
    <property type="term" value="C:nucleus"/>
    <property type="evidence" value="ECO:0007669"/>
    <property type="project" value="UniProtKB-SubCell"/>
</dbReference>
<feature type="region of interest" description="Disordered" evidence="7">
    <location>
        <begin position="278"/>
        <end position="302"/>
    </location>
</feature>
<evidence type="ECO:0000256" key="3">
    <source>
        <dbReference type="ARBA" id="ARBA00022771"/>
    </source>
</evidence>
<proteinExistence type="inferred from homology"/>
<reference evidence="9" key="3">
    <citation type="submission" date="2022-06" db="UniProtKB">
        <authorList>
            <consortium name="EnsemblPlants"/>
        </authorList>
    </citation>
    <scope>IDENTIFICATION</scope>
</reference>
<evidence type="ECO:0000313" key="10">
    <source>
        <dbReference type="Proteomes" id="UP000015106"/>
    </source>
</evidence>